<organism evidence="1 2">
    <name type="scientific">Nocardia jiangxiensis</name>
    <dbReference type="NCBI Taxonomy" id="282685"/>
    <lineage>
        <taxon>Bacteria</taxon>
        <taxon>Bacillati</taxon>
        <taxon>Actinomycetota</taxon>
        <taxon>Actinomycetes</taxon>
        <taxon>Mycobacteriales</taxon>
        <taxon>Nocardiaceae</taxon>
        <taxon>Nocardia</taxon>
    </lineage>
</organism>
<gene>
    <name evidence="1" type="ORF">ACFYXQ_36235</name>
</gene>
<name>A0ABW6SA84_9NOCA</name>
<reference evidence="1 2" key="1">
    <citation type="submission" date="2024-10" db="EMBL/GenBank/DDBJ databases">
        <title>The Natural Products Discovery Center: Release of the First 8490 Sequenced Strains for Exploring Actinobacteria Biosynthetic Diversity.</title>
        <authorList>
            <person name="Kalkreuter E."/>
            <person name="Kautsar S.A."/>
            <person name="Yang D."/>
            <person name="Bader C.D."/>
            <person name="Teijaro C.N."/>
            <person name="Fluegel L."/>
            <person name="Davis C.M."/>
            <person name="Simpson J.R."/>
            <person name="Lauterbach L."/>
            <person name="Steele A.D."/>
            <person name="Gui C."/>
            <person name="Meng S."/>
            <person name="Li G."/>
            <person name="Viehrig K."/>
            <person name="Ye F."/>
            <person name="Su P."/>
            <person name="Kiefer A.F."/>
            <person name="Nichols A."/>
            <person name="Cepeda A.J."/>
            <person name="Yan W."/>
            <person name="Fan B."/>
            <person name="Jiang Y."/>
            <person name="Adhikari A."/>
            <person name="Zheng C.-J."/>
            <person name="Schuster L."/>
            <person name="Cowan T.M."/>
            <person name="Smanski M.J."/>
            <person name="Chevrette M.G."/>
            <person name="De Carvalho L.P.S."/>
            <person name="Shen B."/>
        </authorList>
    </citation>
    <scope>NUCLEOTIDE SEQUENCE [LARGE SCALE GENOMIC DNA]</scope>
    <source>
        <strain evidence="1 2">NPDC002593</strain>
    </source>
</reference>
<protein>
    <submittedName>
        <fullName evidence="1">DUF4254 domain-containing protein</fullName>
    </submittedName>
</protein>
<dbReference type="Pfam" id="PF14063">
    <property type="entry name" value="DUF4254"/>
    <property type="match status" value="1"/>
</dbReference>
<dbReference type="InterPro" id="IPR025350">
    <property type="entry name" value="DUF4254"/>
</dbReference>
<accession>A0ABW6SA84</accession>
<dbReference type="RefSeq" id="WP_051194523.1">
    <property type="nucleotide sequence ID" value="NZ_JBIAQY010000017.1"/>
</dbReference>
<sequence>MATEYAGARNGFGELPTAPELLRAFHTPADRQVRPHAVLRAAHALVDCHERRHQAMATAHTRGIDSDRLAHCSRTVGAIDSERAKLVAGIDIWVAETIPHRTGATLHTETLGAVIDRLAAKWVAAQDALGLLRADGESGPHPREADLEAHLHWVRLAELTDGYKDLITDVAERRRRLPVF</sequence>
<evidence type="ECO:0000313" key="1">
    <source>
        <dbReference type="EMBL" id="MFF3573225.1"/>
    </source>
</evidence>
<comment type="caution">
    <text evidence="1">The sequence shown here is derived from an EMBL/GenBank/DDBJ whole genome shotgun (WGS) entry which is preliminary data.</text>
</comment>
<proteinExistence type="predicted"/>
<evidence type="ECO:0000313" key="2">
    <source>
        <dbReference type="Proteomes" id="UP001601992"/>
    </source>
</evidence>
<keyword evidence="2" id="KW-1185">Reference proteome</keyword>
<dbReference type="Proteomes" id="UP001601992">
    <property type="component" value="Unassembled WGS sequence"/>
</dbReference>
<dbReference type="EMBL" id="JBIAQY010000017">
    <property type="protein sequence ID" value="MFF3573225.1"/>
    <property type="molecule type" value="Genomic_DNA"/>
</dbReference>